<name>A0A6S6U5S0_9GAMM</name>
<dbReference type="GO" id="GO:0000271">
    <property type="term" value="P:polysaccharide biosynthetic process"/>
    <property type="evidence" value="ECO:0007669"/>
    <property type="project" value="InterPro"/>
</dbReference>
<dbReference type="InterPro" id="IPR007833">
    <property type="entry name" value="Capsule_polysaccharide_synth"/>
</dbReference>
<protein>
    <submittedName>
        <fullName evidence="1">Capsular polysaccharide export system protein KpsC</fullName>
    </submittedName>
</protein>
<evidence type="ECO:0000313" key="1">
    <source>
        <dbReference type="EMBL" id="CAA6829785.1"/>
    </source>
</evidence>
<proteinExistence type="predicted"/>
<dbReference type="AlphaFoldDB" id="A0A6S6U5S0"/>
<organism evidence="1">
    <name type="scientific">uncultured Thiotrichaceae bacterium</name>
    <dbReference type="NCBI Taxonomy" id="298394"/>
    <lineage>
        <taxon>Bacteria</taxon>
        <taxon>Pseudomonadati</taxon>
        <taxon>Pseudomonadota</taxon>
        <taxon>Gammaproteobacteria</taxon>
        <taxon>Thiotrichales</taxon>
        <taxon>Thiotrichaceae</taxon>
        <taxon>environmental samples</taxon>
    </lineage>
</organism>
<gene>
    <name evidence="1" type="ORF">HELGO_WM7617</name>
</gene>
<dbReference type="Pfam" id="PF05159">
    <property type="entry name" value="Capsule_synth"/>
    <property type="match status" value="3"/>
</dbReference>
<dbReference type="CDD" id="cd16440">
    <property type="entry name" value="beta_Kdo_transferase_KpsC_1"/>
    <property type="match status" value="1"/>
</dbReference>
<dbReference type="GO" id="GO:0015774">
    <property type="term" value="P:polysaccharide transport"/>
    <property type="evidence" value="ECO:0007669"/>
    <property type="project" value="InterPro"/>
</dbReference>
<reference evidence="1" key="1">
    <citation type="submission" date="2020-01" db="EMBL/GenBank/DDBJ databases">
        <authorList>
            <person name="Meier V. D."/>
            <person name="Meier V D."/>
        </authorList>
    </citation>
    <scope>NUCLEOTIDE SEQUENCE</scope>
    <source>
        <strain evidence="1">HLG_WM_MAG_09</strain>
    </source>
</reference>
<dbReference type="EMBL" id="CACVAT010000546">
    <property type="protein sequence ID" value="CAA6829785.1"/>
    <property type="molecule type" value="Genomic_DNA"/>
</dbReference>
<accession>A0A6S6U5S0</accession>
<sequence length="702" mass="78419">MINKAYAKKSAFLVCSRSLLKKHGLAEFLGGVIVHKSVSEGAADACSVLAWGRKPSSVEAEQLSEQLGLPLLRLEDGFIHSLGQGVLGALSCSLIVDKTGVYYDATRASDLELLLAAEEKGALDDVELLQRASTLIGRVTNSYVSKYNNAPLFIDHLNLPVGKKILLVDQTAGDMSLKCGLVGDDAQRILELVLSEQPDATVLIKAHPDVIAGKKKGFFPLPVNHPRVRVVAEQVNPLVLLHEVDHVYVLTSQLGFEALMLGKPVTCFGMPFYAGWGVTDDRVDRSNPVYQRRSRKRSVNEIFAAAYLLYSRYLHPDSGRRCELEAIIDYFSEQNSLFKANKGRLFAFGFSRWKRNYIRRFLYSPGNDLSFGNTASVARNKHFDSSCHIVAWGERAVVEAKKLSDDFNVPVWRIEDGFIRSAGLGSDYAPPLSLVLDKKGIYYDPAQVSDLEHLLQTHEFPPALLLRAETLRKLLLEHQLSKYNVGVSLAKDLIQTKEGQQIVLVPGQVEDDASIRKGCRDIATNEALLREVKKACQNDYIIYKPHPDVVSGNRKGKIPEEVARTCSDLVLDDISITDCLELADEVHTMTSLVGFEGLLRKKKVICYGVPFYSGWGLTIDRHTVDRRTRSLRLDQLVAATLILYPRYINWQTGAFTTPEFTIEALRTQLAAQGGKKKNKVRALARLRDKIMHIYHGVFTFRY</sequence>
<dbReference type="CDD" id="cd16439">
    <property type="entry name" value="beta_Kdo_transferase_KpsC_2"/>
    <property type="match status" value="1"/>
</dbReference>